<evidence type="ECO:0000313" key="2">
    <source>
        <dbReference type="EMBL" id="MBX61570.1"/>
    </source>
</evidence>
<accession>A0A2P2Q3J6</accession>
<proteinExistence type="predicted"/>
<protein>
    <submittedName>
        <fullName evidence="2">Uncharacterized protein</fullName>
    </submittedName>
</protein>
<reference evidence="2" key="1">
    <citation type="submission" date="2018-02" db="EMBL/GenBank/DDBJ databases">
        <title>Rhizophora mucronata_Transcriptome.</title>
        <authorList>
            <person name="Meera S.P."/>
            <person name="Sreeshan A."/>
            <person name="Augustine A."/>
        </authorList>
    </citation>
    <scope>NUCLEOTIDE SEQUENCE</scope>
    <source>
        <tissue evidence="2">Leaf</tissue>
    </source>
</reference>
<dbReference type="AlphaFoldDB" id="A0A2P2Q3J6"/>
<evidence type="ECO:0000256" key="1">
    <source>
        <dbReference type="SAM" id="MobiDB-lite"/>
    </source>
</evidence>
<dbReference type="EMBL" id="GGEC01081086">
    <property type="protein sequence ID" value="MBX61570.1"/>
    <property type="molecule type" value="Transcribed_RNA"/>
</dbReference>
<name>A0A2P2Q3J6_RHIMU</name>
<organism evidence="2">
    <name type="scientific">Rhizophora mucronata</name>
    <name type="common">Asiatic mangrove</name>
    <dbReference type="NCBI Taxonomy" id="61149"/>
    <lineage>
        <taxon>Eukaryota</taxon>
        <taxon>Viridiplantae</taxon>
        <taxon>Streptophyta</taxon>
        <taxon>Embryophyta</taxon>
        <taxon>Tracheophyta</taxon>
        <taxon>Spermatophyta</taxon>
        <taxon>Magnoliopsida</taxon>
        <taxon>eudicotyledons</taxon>
        <taxon>Gunneridae</taxon>
        <taxon>Pentapetalae</taxon>
        <taxon>rosids</taxon>
        <taxon>fabids</taxon>
        <taxon>Malpighiales</taxon>
        <taxon>Rhizophoraceae</taxon>
        <taxon>Rhizophora</taxon>
    </lineage>
</organism>
<sequence length="34" mass="3720">MLYSSAGVPFEVNQQGRIATGRQKSQKEQTGLPL</sequence>
<feature type="region of interest" description="Disordered" evidence="1">
    <location>
        <begin position="13"/>
        <end position="34"/>
    </location>
</feature>